<dbReference type="PANTHER" id="PTHR46553:SF3">
    <property type="entry name" value="ADENINE NUCLEOTIDE ALPHA HYDROLASES-LIKE SUPERFAMILY PROTEIN"/>
    <property type="match status" value="1"/>
</dbReference>
<dbReference type="SUPFAM" id="SSF52402">
    <property type="entry name" value="Adenine nucleotide alpha hydrolases-like"/>
    <property type="match status" value="2"/>
</dbReference>
<name>A0ABP4UYJ7_9ACTN</name>
<evidence type="ECO:0000259" key="3">
    <source>
        <dbReference type="Pfam" id="PF00582"/>
    </source>
</evidence>
<dbReference type="PRINTS" id="PR01438">
    <property type="entry name" value="UNVRSLSTRESS"/>
</dbReference>
<reference evidence="5" key="1">
    <citation type="journal article" date="2019" name="Int. J. Syst. Evol. Microbiol.">
        <title>The Global Catalogue of Microorganisms (GCM) 10K type strain sequencing project: providing services to taxonomists for standard genome sequencing and annotation.</title>
        <authorList>
            <consortium name="The Broad Institute Genomics Platform"/>
            <consortium name="The Broad Institute Genome Sequencing Center for Infectious Disease"/>
            <person name="Wu L."/>
            <person name="Ma J."/>
        </authorList>
    </citation>
    <scope>NUCLEOTIDE SEQUENCE [LARGE SCALE GENOMIC DNA]</scope>
    <source>
        <strain evidence="5">JCM 13244</strain>
    </source>
</reference>
<proteinExistence type="inferred from homology"/>
<evidence type="ECO:0000256" key="2">
    <source>
        <dbReference type="SAM" id="MobiDB-lite"/>
    </source>
</evidence>
<dbReference type="PANTHER" id="PTHR46553">
    <property type="entry name" value="ADENINE NUCLEOTIDE ALPHA HYDROLASES-LIKE SUPERFAMILY PROTEIN"/>
    <property type="match status" value="1"/>
</dbReference>
<comment type="similarity">
    <text evidence="1">Belongs to the universal stress protein A family.</text>
</comment>
<evidence type="ECO:0000313" key="4">
    <source>
        <dbReference type="EMBL" id="GAA1714459.1"/>
    </source>
</evidence>
<dbReference type="EMBL" id="BAAALR010000075">
    <property type="protein sequence ID" value="GAA1714459.1"/>
    <property type="molecule type" value="Genomic_DNA"/>
</dbReference>
<dbReference type="Proteomes" id="UP001499947">
    <property type="component" value="Unassembled WGS sequence"/>
</dbReference>
<dbReference type="RefSeq" id="WP_211127174.1">
    <property type="nucleotide sequence ID" value="NZ_BAAALR010000075.1"/>
</dbReference>
<sequence>MASHAHGDEPIVVGLDPEPGRRAALGWAADEADRRRLPLLLVLAQNVPTPGYRPTGGRPSWEEWNESLHTTGDRMLKEAVAFVESRHPQVRVSGLLAEGHPAWVLREQARNATVVVVGSWRLSALQELFTSAAVALPLIAHAPCPVVVVPEPEQVPETERAPEAQHVPAPEHAPEAEHAPERQPHFVVGVDGSRHSAAAVDFAFDEAALHGSALRALCVWQPPRLGTPDEEAAVQECRRLLSETVAGRTADHPEVELRQDVVAGHPVQVLTEASEDALGLVVGTRGHGGFTGLLLGSVSQGVTQHARCPVITVPSA</sequence>
<comment type="caution">
    <text evidence="4">The sequence shown here is derived from an EMBL/GenBank/DDBJ whole genome shotgun (WGS) entry which is preliminary data.</text>
</comment>
<accession>A0ABP4UYJ7</accession>
<feature type="domain" description="UspA" evidence="3">
    <location>
        <begin position="10"/>
        <end position="150"/>
    </location>
</feature>
<dbReference type="Pfam" id="PF00582">
    <property type="entry name" value="Usp"/>
    <property type="match status" value="2"/>
</dbReference>
<evidence type="ECO:0000256" key="1">
    <source>
        <dbReference type="ARBA" id="ARBA00008791"/>
    </source>
</evidence>
<dbReference type="InterPro" id="IPR006015">
    <property type="entry name" value="Universal_stress_UspA"/>
</dbReference>
<feature type="region of interest" description="Disordered" evidence="2">
    <location>
        <begin position="153"/>
        <end position="180"/>
    </location>
</feature>
<evidence type="ECO:0000313" key="5">
    <source>
        <dbReference type="Proteomes" id="UP001499947"/>
    </source>
</evidence>
<organism evidence="4 5">
    <name type="scientific">Streptomyces yatensis</name>
    <dbReference type="NCBI Taxonomy" id="155177"/>
    <lineage>
        <taxon>Bacteria</taxon>
        <taxon>Bacillati</taxon>
        <taxon>Actinomycetota</taxon>
        <taxon>Actinomycetes</taxon>
        <taxon>Kitasatosporales</taxon>
        <taxon>Streptomycetaceae</taxon>
        <taxon>Streptomyces</taxon>
        <taxon>Streptomyces violaceusniger group</taxon>
    </lineage>
</organism>
<gene>
    <name evidence="4" type="ORF">GCM10009680_64640</name>
</gene>
<dbReference type="InterPro" id="IPR014729">
    <property type="entry name" value="Rossmann-like_a/b/a_fold"/>
</dbReference>
<dbReference type="InterPro" id="IPR006016">
    <property type="entry name" value="UspA"/>
</dbReference>
<keyword evidence="5" id="KW-1185">Reference proteome</keyword>
<protein>
    <submittedName>
        <fullName evidence="4">Universal stress protein</fullName>
    </submittedName>
</protein>
<feature type="domain" description="UspA" evidence="3">
    <location>
        <begin position="185"/>
        <end position="314"/>
    </location>
</feature>
<dbReference type="Gene3D" id="3.40.50.620">
    <property type="entry name" value="HUPs"/>
    <property type="match status" value="2"/>
</dbReference>